<dbReference type="GO" id="GO:0005739">
    <property type="term" value="C:mitochondrion"/>
    <property type="evidence" value="ECO:0007669"/>
    <property type="project" value="TreeGrafter"/>
</dbReference>
<dbReference type="EMBL" id="ABSU01000034">
    <property type="protein sequence ID" value="EFE29941.1"/>
    <property type="molecule type" value="Genomic_DNA"/>
</dbReference>
<gene>
    <name evidence="3" type="ORF">ARB_03282</name>
</gene>
<evidence type="ECO:0000259" key="2">
    <source>
        <dbReference type="Pfam" id="PF03435"/>
    </source>
</evidence>
<dbReference type="HOGENOM" id="CLU_1348631_0_0_1"/>
<dbReference type="InterPro" id="IPR051276">
    <property type="entry name" value="Saccharopine_DH-like_oxidrdct"/>
</dbReference>
<dbReference type="RefSeq" id="XP_003010581.1">
    <property type="nucleotide sequence ID" value="XM_003010535.1"/>
</dbReference>
<dbReference type="SUPFAM" id="SSF51735">
    <property type="entry name" value="NAD(P)-binding Rossmann-fold domains"/>
    <property type="match status" value="1"/>
</dbReference>
<dbReference type="InterPro" id="IPR036291">
    <property type="entry name" value="NAD(P)-bd_dom_sf"/>
</dbReference>
<evidence type="ECO:0000313" key="3">
    <source>
        <dbReference type="EMBL" id="EFE29941.1"/>
    </source>
</evidence>
<protein>
    <recommendedName>
        <fullName evidence="2">Saccharopine dehydrogenase NADP binding domain-containing protein</fullName>
    </recommendedName>
</protein>
<keyword evidence="4" id="KW-1185">Reference proteome</keyword>
<organism evidence="3 4">
    <name type="scientific">Arthroderma benhamiae (strain ATCC MYA-4681 / CBS 112371)</name>
    <name type="common">Trichophyton mentagrophytes</name>
    <dbReference type="NCBI Taxonomy" id="663331"/>
    <lineage>
        <taxon>Eukaryota</taxon>
        <taxon>Fungi</taxon>
        <taxon>Dikarya</taxon>
        <taxon>Ascomycota</taxon>
        <taxon>Pezizomycotina</taxon>
        <taxon>Eurotiomycetes</taxon>
        <taxon>Eurotiomycetidae</taxon>
        <taxon>Onygenales</taxon>
        <taxon>Arthrodermataceae</taxon>
        <taxon>Trichophyton</taxon>
    </lineage>
</organism>
<dbReference type="PANTHER" id="PTHR12286">
    <property type="entry name" value="SACCHAROPINE DEHYDROGENASE-LIKE OXIDOREDUCTASE"/>
    <property type="match status" value="1"/>
</dbReference>
<dbReference type="PANTHER" id="PTHR12286:SF5">
    <property type="entry name" value="SACCHAROPINE DEHYDROGENASE-LIKE OXIDOREDUCTASE"/>
    <property type="match status" value="1"/>
</dbReference>
<evidence type="ECO:0000256" key="1">
    <source>
        <dbReference type="ARBA" id="ARBA00038048"/>
    </source>
</evidence>
<dbReference type="GeneID" id="9524693"/>
<dbReference type="eggNOG" id="KOG2733">
    <property type="taxonomic scope" value="Eukaryota"/>
</dbReference>
<dbReference type="GO" id="GO:0009247">
    <property type="term" value="P:glycolipid biosynthetic process"/>
    <property type="evidence" value="ECO:0007669"/>
    <property type="project" value="TreeGrafter"/>
</dbReference>
<name>D4B493_ARTBC</name>
<feature type="domain" description="Saccharopine dehydrogenase NADP binding" evidence="2">
    <location>
        <begin position="83"/>
        <end position="188"/>
    </location>
</feature>
<comment type="similarity">
    <text evidence="1">Belongs to the saccharopine dehydrogenase family.</text>
</comment>
<evidence type="ECO:0000313" key="4">
    <source>
        <dbReference type="Proteomes" id="UP000008866"/>
    </source>
</evidence>
<dbReference type="GO" id="GO:0005811">
    <property type="term" value="C:lipid droplet"/>
    <property type="evidence" value="ECO:0007669"/>
    <property type="project" value="TreeGrafter"/>
</dbReference>
<proteinExistence type="inferred from homology"/>
<sequence length="203" mass="22298">MIEKLKLQFFFYSLTYFGVCGATSKDADETSGRAAGQKIKNAAQGHGRIVSSTLKLVCCLFVALPLPTATSNITMASPRSLEIVLLGATGYTGKLCAEHIVKNLPTNLAWGIAGRSTKKLEDLSAKLLTYNDDRKAPEILSVQFNDTELKDLACKTKVIINCVGPYRKHSTPVVKACAENGTHYVDVYGSEAPYFFRFYFFGY</sequence>
<comment type="caution">
    <text evidence="3">The sequence shown here is derived from an EMBL/GenBank/DDBJ whole genome shotgun (WGS) entry which is preliminary data.</text>
</comment>
<dbReference type="Gene3D" id="3.40.50.720">
    <property type="entry name" value="NAD(P)-binding Rossmann-like Domain"/>
    <property type="match status" value="1"/>
</dbReference>
<dbReference type="InterPro" id="IPR005097">
    <property type="entry name" value="Sacchrp_dh_NADP-bd"/>
</dbReference>
<dbReference type="Pfam" id="PF03435">
    <property type="entry name" value="Sacchrp_dh_NADP"/>
    <property type="match status" value="1"/>
</dbReference>
<dbReference type="GO" id="GO:0005886">
    <property type="term" value="C:plasma membrane"/>
    <property type="evidence" value="ECO:0007669"/>
    <property type="project" value="TreeGrafter"/>
</dbReference>
<accession>D4B493</accession>
<dbReference type="Proteomes" id="UP000008866">
    <property type="component" value="Unassembled WGS sequence"/>
</dbReference>
<reference evidence="4" key="1">
    <citation type="journal article" date="2011" name="Genome Biol.">
        <title>Comparative and functional genomics provide insights into the pathogenicity of dermatophytic fungi.</title>
        <authorList>
            <person name="Burmester A."/>
            <person name="Shelest E."/>
            <person name="Gloeckner G."/>
            <person name="Heddergott C."/>
            <person name="Schindler S."/>
            <person name="Staib P."/>
            <person name="Heidel A."/>
            <person name="Felder M."/>
            <person name="Petzold A."/>
            <person name="Szafranski K."/>
            <person name="Feuermann M."/>
            <person name="Pedruzzi I."/>
            <person name="Priebe S."/>
            <person name="Groth M."/>
            <person name="Winkler R."/>
            <person name="Li W."/>
            <person name="Kniemeyer O."/>
            <person name="Schroeckh V."/>
            <person name="Hertweck C."/>
            <person name="Hube B."/>
            <person name="White T.C."/>
            <person name="Platzer M."/>
            <person name="Guthke R."/>
            <person name="Heitman J."/>
            <person name="Woestemeyer J."/>
            <person name="Zipfel P.F."/>
            <person name="Monod M."/>
            <person name="Brakhage A.A."/>
        </authorList>
    </citation>
    <scope>NUCLEOTIDE SEQUENCE [LARGE SCALE GENOMIC DNA]</scope>
    <source>
        <strain evidence="4">ATCC MYA-4681 / CBS 112371</strain>
    </source>
</reference>
<dbReference type="AlphaFoldDB" id="D4B493"/>
<dbReference type="KEGG" id="abe:ARB_03282"/>